<dbReference type="InterPro" id="IPR000909">
    <property type="entry name" value="PLipase_C_PInositol-sp_X_dom"/>
</dbReference>
<evidence type="ECO:0000256" key="5">
    <source>
        <dbReference type="ARBA" id="ARBA00030782"/>
    </source>
</evidence>
<proteinExistence type="predicted"/>
<dbReference type="RefSeq" id="WP_156866917.1">
    <property type="nucleotide sequence ID" value="NZ_JBFUNT010000001.1"/>
</dbReference>
<dbReference type="EMBL" id="WEIK01000003">
    <property type="protein sequence ID" value="MVF48608.1"/>
    <property type="molecule type" value="Genomic_DNA"/>
</dbReference>
<dbReference type="PROSITE" id="PS50007">
    <property type="entry name" value="PIPLC_X_DOMAIN"/>
    <property type="match status" value="1"/>
</dbReference>
<dbReference type="Gene3D" id="3.20.20.190">
    <property type="entry name" value="Phosphatidylinositol (PI) phosphodiesterase"/>
    <property type="match status" value="1"/>
</dbReference>
<dbReference type="SUPFAM" id="SSF51695">
    <property type="entry name" value="PLC-like phosphodiesterases"/>
    <property type="match status" value="1"/>
</dbReference>
<sequence length="770" mass="85193">MMNEIASCGVGLRRFESFMLLLREARWSGGAPIYLARWLLALLIMLLSGLVSAQQSSINNARPGTVVDKSRPFSDYQWVMSHNSFVTNTWTGTPNQDLSISEQLAHGVRGLMLDTYNNPVQLCHPKFDCQTTLAAALNTVAAFLAANTDAVITIHFEDYASRTAMQNAFNAVPTLKNFVFNPKGRWGGRSQWPTLQEMVDANQRLILITQKSENAGAYANNVYMFHDKAITVENYWSLGGTIFSHDLSCKTRWSDIPLNTKRASHTDFDGWSRLFVMNHYHGVPLSLHSGDDNEIGGRVGLVDRINGQCKPAAERAPNFIAVDFVEQGDVLEYVEAHNNGGIVAYEGNNVSQSLVCTFSTAFDRTVNLQGSDQARLGCENDEMRSFSMSGVKKGTQITFYDSPDGNLQDDYAVVDIKRDIGRDKVVKVNTFEQPFYSNDDYQIVWVKNNGLDGKVSRIKVENDVSFDFSGASIVLYEGRDGSQNNVCTIKLDGEYAFNFPSSRGCDNDEAVSARLLKARKNTVIQFYGNWNSNTCDQGCSTITVKEDVTTPVTIPRFENNWTSPDRKVQVVRSGGTQQLDGKISSARVSIDPFAGQNVVPKAASSASDGFWGGWGPLRKCQAGKFVWGFRLKSEPYMGKGDDTALNAIEMYCSRDTSLPIKSKEGPWGSQVTGPVFCQQSDGPVTGFKIRIEQYKGNDDDTAAGNVRLYCRNGKELALEPGAQWGEWSQRFSCPTGQSANGFVTRVEDPFDGDDTALNGMRLHCELNETP</sequence>
<comment type="caution">
    <text evidence="7">The sequence shown here is derived from an EMBL/GenBank/DDBJ whole genome shotgun (WGS) entry which is preliminary data.</text>
</comment>
<evidence type="ECO:0000256" key="3">
    <source>
        <dbReference type="ARBA" id="ARBA00019758"/>
    </source>
</evidence>
<evidence type="ECO:0000256" key="1">
    <source>
        <dbReference type="ARBA" id="ARBA00001316"/>
    </source>
</evidence>
<dbReference type="SUPFAM" id="SSF51092">
    <property type="entry name" value="Vitelline membrane outer protein-I (VMO-I)"/>
    <property type="match status" value="1"/>
</dbReference>
<comment type="catalytic activity">
    <reaction evidence="1">
        <text>a 1,2-diacyl-sn-glycero-3-phospho-(1D-myo-inositol) = 1D-myo-inositol 1,2-cyclic phosphate + a 1,2-diacyl-sn-glycerol</text>
        <dbReference type="Rhea" id="RHEA:17093"/>
        <dbReference type="ChEBI" id="CHEBI:17815"/>
        <dbReference type="ChEBI" id="CHEBI:57880"/>
        <dbReference type="ChEBI" id="CHEBI:58484"/>
        <dbReference type="EC" id="4.6.1.13"/>
    </reaction>
</comment>
<evidence type="ECO:0000259" key="6">
    <source>
        <dbReference type="SMART" id="SM00148"/>
    </source>
</evidence>
<dbReference type="PANTHER" id="PTHR13593:SF140">
    <property type="entry name" value="PLC-LIKE PHOSPHODIESTERASE"/>
    <property type="match status" value="1"/>
</dbReference>
<dbReference type="InterPro" id="IPR051057">
    <property type="entry name" value="PI-PLC_domain"/>
</dbReference>
<dbReference type="Proteomes" id="UP000440965">
    <property type="component" value="Unassembled WGS sequence"/>
</dbReference>
<feature type="domain" description="Phosphatidylinositol-specific phospholipase C X" evidence="6">
    <location>
        <begin position="67"/>
        <end position="211"/>
    </location>
</feature>
<gene>
    <name evidence="7" type="ORF">F9Z43_04440</name>
</gene>
<dbReference type="Pfam" id="PF26178">
    <property type="entry name" value="PI-PLC_cat"/>
    <property type="match status" value="1"/>
</dbReference>
<dbReference type="PANTHER" id="PTHR13593">
    <property type="match status" value="1"/>
</dbReference>
<dbReference type="GO" id="GO:0006629">
    <property type="term" value="P:lipid metabolic process"/>
    <property type="evidence" value="ECO:0007669"/>
    <property type="project" value="InterPro"/>
</dbReference>
<reference evidence="7 8" key="1">
    <citation type="submission" date="2019-10" db="EMBL/GenBank/DDBJ databases">
        <title>XDR Pseudomonas monteilii producing IMP-16 from LCR.</title>
        <authorList>
            <person name="Ballaben A."/>
            <person name="Doi Y."/>
        </authorList>
    </citation>
    <scope>NUCLEOTIDE SEQUENCE [LARGE SCALE GENOMIC DNA]</scope>
    <source>
        <strain evidence="7 8">597/14</strain>
    </source>
</reference>
<evidence type="ECO:0000256" key="4">
    <source>
        <dbReference type="ARBA" id="ARBA00030474"/>
    </source>
</evidence>
<evidence type="ECO:0000313" key="7">
    <source>
        <dbReference type="EMBL" id="MVF48608.1"/>
    </source>
</evidence>
<dbReference type="AlphaFoldDB" id="A0A7X3JQM5"/>
<dbReference type="InterPro" id="IPR005515">
    <property type="entry name" value="VOMI"/>
</dbReference>
<accession>A0A7X3JQM5</accession>
<organism evidence="7 8">
    <name type="scientific">Pseudomonas monteilii</name>
    <dbReference type="NCBI Taxonomy" id="76759"/>
    <lineage>
        <taxon>Bacteria</taxon>
        <taxon>Pseudomonadati</taxon>
        <taxon>Pseudomonadota</taxon>
        <taxon>Gammaproteobacteria</taxon>
        <taxon>Pseudomonadales</taxon>
        <taxon>Pseudomonadaceae</taxon>
        <taxon>Pseudomonas</taxon>
    </lineage>
</organism>
<dbReference type="Gene3D" id="2.100.10.20">
    <property type="entry name" value="Vitelline membrane outer layer protein I (VOMI)"/>
    <property type="match status" value="2"/>
</dbReference>
<protein>
    <recommendedName>
        <fullName evidence="3">1-phosphatidylinositol phosphodiesterase</fullName>
        <ecNumber evidence="2">4.6.1.13</ecNumber>
    </recommendedName>
    <alternativeName>
        <fullName evidence="4">Phosphatidylinositol diacylglycerol-lyase</fullName>
    </alternativeName>
    <alternativeName>
        <fullName evidence="5">Phosphatidylinositol-specific phospholipase C</fullName>
    </alternativeName>
</protein>
<evidence type="ECO:0000313" key="8">
    <source>
        <dbReference type="Proteomes" id="UP000440965"/>
    </source>
</evidence>
<dbReference type="Pfam" id="PF03762">
    <property type="entry name" value="VOMI"/>
    <property type="match status" value="1"/>
</dbReference>
<dbReference type="GO" id="GO:0008081">
    <property type="term" value="F:phosphoric diester hydrolase activity"/>
    <property type="evidence" value="ECO:0007669"/>
    <property type="project" value="InterPro"/>
</dbReference>
<dbReference type="InterPro" id="IPR017946">
    <property type="entry name" value="PLC-like_Pdiesterase_TIM-brl"/>
</dbReference>
<dbReference type="SMART" id="SM00148">
    <property type="entry name" value="PLCXc"/>
    <property type="match status" value="1"/>
</dbReference>
<dbReference type="GO" id="GO:0004436">
    <property type="term" value="F:phosphatidylinositol diacylglycerol-lyase activity"/>
    <property type="evidence" value="ECO:0007669"/>
    <property type="project" value="UniProtKB-EC"/>
</dbReference>
<name>A0A7X3JQM5_9PSED</name>
<dbReference type="InterPro" id="IPR036706">
    <property type="entry name" value="VOMI_sf"/>
</dbReference>
<dbReference type="EC" id="4.6.1.13" evidence="2"/>
<evidence type="ECO:0000256" key="2">
    <source>
        <dbReference type="ARBA" id="ARBA00012581"/>
    </source>
</evidence>